<dbReference type="AlphaFoldDB" id="A0A1G9YZL4"/>
<dbReference type="Proteomes" id="UP000199440">
    <property type="component" value="Unassembled WGS sequence"/>
</dbReference>
<evidence type="ECO:0000313" key="2">
    <source>
        <dbReference type="Proteomes" id="UP000199440"/>
    </source>
</evidence>
<reference evidence="1 2" key="1">
    <citation type="submission" date="2016-10" db="EMBL/GenBank/DDBJ databases">
        <authorList>
            <person name="de Groot N.N."/>
        </authorList>
    </citation>
    <scope>NUCLEOTIDE SEQUENCE [LARGE SCALE GENOMIC DNA]</scope>
    <source>
        <strain evidence="1 2">DSM 19886</strain>
    </source>
</reference>
<evidence type="ECO:0000313" key="1">
    <source>
        <dbReference type="EMBL" id="SDN13913.1"/>
    </source>
</evidence>
<dbReference type="OrthoDB" id="1445953at2"/>
<dbReference type="RefSeq" id="WP_089895949.1">
    <property type="nucleotide sequence ID" value="NZ_FNGV01000030.1"/>
</dbReference>
<accession>A0A1G9YZL4</accession>
<dbReference type="SUPFAM" id="SSF48452">
    <property type="entry name" value="TPR-like"/>
    <property type="match status" value="1"/>
</dbReference>
<dbReference type="Gene3D" id="1.25.40.10">
    <property type="entry name" value="Tetratricopeptide repeat domain"/>
    <property type="match status" value="1"/>
</dbReference>
<dbReference type="STRING" id="192904.SAMN04488514_1304"/>
<dbReference type="InterPro" id="IPR011990">
    <property type="entry name" value="TPR-like_helical_dom_sf"/>
</dbReference>
<sequence>MKKYLILIILISICPLFGQESEIERLLIKGNDAYQNSDFQNAKINYESIIKIDSTNKDAIYNLAGTELNLGNKSRACVLLQKSYSLGDFEAYDLIIEQCGELKYSEKMFLFHVDELPKFLYKDEFIPLIINKKELNPNYMKLIRAEIKNSKELKRIKGRASILLNVDINGKLKTKIRGDVPEDKRELISQLLENLTEYKPATYMNKSVGLFGGGFALPLTF</sequence>
<gene>
    <name evidence="1" type="ORF">SAMN04488514_1304</name>
</gene>
<evidence type="ECO:0008006" key="3">
    <source>
        <dbReference type="Google" id="ProtNLM"/>
    </source>
</evidence>
<keyword evidence="2" id="KW-1185">Reference proteome</keyword>
<organism evidence="1 2">
    <name type="scientific">Kriegella aquimaris</name>
    <dbReference type="NCBI Taxonomy" id="192904"/>
    <lineage>
        <taxon>Bacteria</taxon>
        <taxon>Pseudomonadati</taxon>
        <taxon>Bacteroidota</taxon>
        <taxon>Flavobacteriia</taxon>
        <taxon>Flavobacteriales</taxon>
        <taxon>Flavobacteriaceae</taxon>
        <taxon>Kriegella</taxon>
    </lineage>
</organism>
<name>A0A1G9YZL4_9FLAO</name>
<proteinExistence type="predicted"/>
<dbReference type="EMBL" id="FNGV01000030">
    <property type="protein sequence ID" value="SDN13913.1"/>
    <property type="molecule type" value="Genomic_DNA"/>
</dbReference>
<protein>
    <recommendedName>
        <fullName evidence="3">Tetratricopeptide repeat-containing protein</fullName>
    </recommendedName>
</protein>